<reference evidence="3" key="2">
    <citation type="journal article" date="2024" name="Plant">
        <title>Genomic evolution and insights into agronomic trait innovations of Sesamum species.</title>
        <authorList>
            <person name="Miao H."/>
            <person name="Wang L."/>
            <person name="Qu L."/>
            <person name="Liu H."/>
            <person name="Sun Y."/>
            <person name="Le M."/>
            <person name="Wang Q."/>
            <person name="Wei S."/>
            <person name="Zheng Y."/>
            <person name="Lin W."/>
            <person name="Duan Y."/>
            <person name="Cao H."/>
            <person name="Xiong S."/>
            <person name="Wang X."/>
            <person name="Wei L."/>
            <person name="Li C."/>
            <person name="Ma Q."/>
            <person name="Ju M."/>
            <person name="Zhao R."/>
            <person name="Li G."/>
            <person name="Mu C."/>
            <person name="Tian Q."/>
            <person name="Mei H."/>
            <person name="Zhang T."/>
            <person name="Gao T."/>
            <person name="Zhang H."/>
        </authorList>
    </citation>
    <scope>NUCLEOTIDE SEQUENCE</scope>
    <source>
        <strain evidence="3">3651</strain>
    </source>
</reference>
<organism evidence="3 4">
    <name type="scientific">Sesamum alatum</name>
    <dbReference type="NCBI Taxonomy" id="300844"/>
    <lineage>
        <taxon>Eukaryota</taxon>
        <taxon>Viridiplantae</taxon>
        <taxon>Streptophyta</taxon>
        <taxon>Embryophyta</taxon>
        <taxon>Tracheophyta</taxon>
        <taxon>Spermatophyta</taxon>
        <taxon>Magnoliopsida</taxon>
        <taxon>eudicotyledons</taxon>
        <taxon>Gunneridae</taxon>
        <taxon>Pentapetalae</taxon>
        <taxon>asterids</taxon>
        <taxon>lamiids</taxon>
        <taxon>Lamiales</taxon>
        <taxon>Pedaliaceae</taxon>
        <taxon>Sesamum</taxon>
    </lineage>
</organism>
<evidence type="ECO:0000313" key="4">
    <source>
        <dbReference type="Proteomes" id="UP001293254"/>
    </source>
</evidence>
<evidence type="ECO:0000259" key="2">
    <source>
        <dbReference type="Pfam" id="PF12776"/>
    </source>
</evidence>
<dbReference type="Pfam" id="PF12776">
    <property type="entry name" value="Myb_DNA-bind_3"/>
    <property type="match status" value="1"/>
</dbReference>
<name>A0AAE1YE39_9LAMI</name>
<feature type="domain" description="Myb/SANT-like" evidence="2">
    <location>
        <begin position="7"/>
        <end position="61"/>
    </location>
</feature>
<dbReference type="AlphaFoldDB" id="A0AAE1YE39"/>
<feature type="compositionally biased region" description="Acidic residues" evidence="1">
    <location>
        <begin position="105"/>
        <end position="115"/>
    </location>
</feature>
<protein>
    <recommendedName>
        <fullName evidence="2">Myb/SANT-like domain-containing protein</fullName>
    </recommendedName>
</protein>
<accession>A0AAE1YE39</accession>
<dbReference type="InterPro" id="IPR024752">
    <property type="entry name" value="Myb/SANT-like_dom"/>
</dbReference>
<dbReference type="EMBL" id="JACGWO010000004">
    <property type="protein sequence ID" value="KAK4428560.1"/>
    <property type="molecule type" value="Genomic_DNA"/>
</dbReference>
<sequence>MYTLAVVNIRFGWQFYYNVIKKKGLERLCLRYKIFQRILQTFDFQWDREENVVHGSDEDWNHLCNEIEFGNAYRFERESFLKEPSTIFGLRCPDDGVHRIMAISSDDDGSDDEGSVDQGSGSSNIDA</sequence>
<gene>
    <name evidence="3" type="ORF">Salat_1155800</name>
</gene>
<evidence type="ECO:0000256" key="1">
    <source>
        <dbReference type="SAM" id="MobiDB-lite"/>
    </source>
</evidence>
<evidence type="ECO:0000313" key="3">
    <source>
        <dbReference type="EMBL" id="KAK4428560.1"/>
    </source>
</evidence>
<comment type="caution">
    <text evidence="3">The sequence shown here is derived from an EMBL/GenBank/DDBJ whole genome shotgun (WGS) entry which is preliminary data.</text>
</comment>
<feature type="region of interest" description="Disordered" evidence="1">
    <location>
        <begin position="103"/>
        <end position="127"/>
    </location>
</feature>
<proteinExistence type="predicted"/>
<dbReference type="Proteomes" id="UP001293254">
    <property type="component" value="Unassembled WGS sequence"/>
</dbReference>
<keyword evidence="4" id="KW-1185">Reference proteome</keyword>
<reference evidence="3" key="1">
    <citation type="submission" date="2020-06" db="EMBL/GenBank/DDBJ databases">
        <authorList>
            <person name="Li T."/>
            <person name="Hu X."/>
            <person name="Zhang T."/>
            <person name="Song X."/>
            <person name="Zhang H."/>
            <person name="Dai N."/>
            <person name="Sheng W."/>
            <person name="Hou X."/>
            <person name="Wei L."/>
        </authorList>
    </citation>
    <scope>NUCLEOTIDE SEQUENCE</scope>
    <source>
        <strain evidence="3">3651</strain>
        <tissue evidence="3">Leaf</tissue>
    </source>
</reference>
<feature type="compositionally biased region" description="Low complexity" evidence="1">
    <location>
        <begin position="116"/>
        <end position="127"/>
    </location>
</feature>